<keyword evidence="1" id="KW-0547">Nucleotide-binding</keyword>
<dbReference type="Gene3D" id="3.40.50.300">
    <property type="entry name" value="P-loop containing nucleotide triphosphate hydrolases"/>
    <property type="match status" value="1"/>
</dbReference>
<dbReference type="GO" id="GO:0005524">
    <property type="term" value="F:ATP binding"/>
    <property type="evidence" value="ECO:0007669"/>
    <property type="project" value="UniProtKB-KW"/>
</dbReference>
<dbReference type="GO" id="GO:0006355">
    <property type="term" value="P:regulation of DNA-templated transcription"/>
    <property type="evidence" value="ECO:0007669"/>
    <property type="project" value="InterPro"/>
</dbReference>
<reference evidence="8" key="2">
    <citation type="submission" date="2015-08" db="EMBL/GenBank/DDBJ databases">
        <title>Complete DNA Sequence of Pseudomonas syringae pv. actinidiae, the Causal Agent of Kiwifruit Canker Disease.</title>
        <authorList>
            <person name="Rikkerink E.H.A."/>
            <person name="Fineran P.C."/>
        </authorList>
    </citation>
    <scope>NUCLEOTIDE SEQUENCE</scope>
    <source>
        <strain evidence="8">SkMP5</strain>
    </source>
</reference>
<dbReference type="InterPro" id="IPR025943">
    <property type="entry name" value="Sigma_54_int_dom_ATP-bd_2"/>
</dbReference>
<evidence type="ECO:0000313" key="8">
    <source>
        <dbReference type="EMBL" id="GAP65165.1"/>
    </source>
</evidence>
<evidence type="ECO:0000259" key="6">
    <source>
        <dbReference type="PROSITE" id="PS50045"/>
    </source>
</evidence>
<dbReference type="EMBL" id="DF952379">
    <property type="protein sequence ID" value="GAN44914.1"/>
    <property type="molecule type" value="Genomic_DNA"/>
</dbReference>
<dbReference type="InterPro" id="IPR003593">
    <property type="entry name" value="AAA+_ATPase"/>
</dbReference>
<dbReference type="SUPFAM" id="SSF52540">
    <property type="entry name" value="P-loop containing nucleoside triphosphate hydrolases"/>
    <property type="match status" value="1"/>
</dbReference>
<dbReference type="Proteomes" id="UP000253740">
    <property type="component" value="Unassembled WGS sequence"/>
</dbReference>
<dbReference type="RefSeq" id="WP_062534706.1">
    <property type="nucleotide sequence ID" value="NZ_DF970152.1"/>
</dbReference>
<dbReference type="InterPro" id="IPR045343">
    <property type="entry name" value="VpsR"/>
</dbReference>
<gene>
    <name evidence="7" type="ORF">MBSD_1452</name>
    <name evidence="8" type="ORF">MBSD_n0454</name>
</gene>
<dbReference type="AlphaFoldDB" id="A0A0K8QJS6"/>
<protein>
    <submittedName>
        <fullName evidence="7">Fis family transcriptional regulator</fullName>
    </submittedName>
    <submittedName>
        <fullName evidence="8">Two component, sigma54 specific, transcriptional regulator, Fis family</fullName>
    </submittedName>
</protein>
<dbReference type="STRING" id="1475481.GCA_000953855_00462"/>
<dbReference type="InterPro" id="IPR058031">
    <property type="entry name" value="AAA_lid_NorR"/>
</dbReference>
<dbReference type="CDD" id="cd00009">
    <property type="entry name" value="AAA"/>
    <property type="match status" value="1"/>
</dbReference>
<dbReference type="FunFam" id="3.40.50.300:FF:000006">
    <property type="entry name" value="DNA-binding transcriptional regulator NtrC"/>
    <property type="match status" value="1"/>
</dbReference>
<dbReference type="SMART" id="SM00382">
    <property type="entry name" value="AAA"/>
    <property type="match status" value="1"/>
</dbReference>
<evidence type="ECO:0000313" key="9">
    <source>
        <dbReference type="Proteomes" id="UP000253740"/>
    </source>
</evidence>
<dbReference type="GO" id="GO:0043565">
    <property type="term" value="F:sequence-specific DNA binding"/>
    <property type="evidence" value="ECO:0007669"/>
    <property type="project" value="InterPro"/>
</dbReference>
<dbReference type="EMBL" id="DF970152">
    <property type="protein sequence ID" value="GAP65165.1"/>
    <property type="molecule type" value="Genomic_DNA"/>
</dbReference>
<dbReference type="Gene3D" id="1.10.8.60">
    <property type="match status" value="1"/>
</dbReference>
<dbReference type="Pfam" id="PF02954">
    <property type="entry name" value="HTH_8"/>
    <property type="match status" value="1"/>
</dbReference>
<keyword evidence="5" id="KW-0804">Transcription</keyword>
<dbReference type="PROSITE" id="PS00688">
    <property type="entry name" value="SIGMA54_INTERACT_3"/>
    <property type="match status" value="1"/>
</dbReference>
<reference evidence="7" key="1">
    <citation type="submission" date="2015-03" db="EMBL/GenBank/DDBJ databases">
        <title>Draft genome sequence of Mizugakiibacter sediminis skMP5.</title>
        <authorList>
            <person name="Watanabe T."/>
            <person name="Kojima H."/>
            <person name="Fukui M."/>
        </authorList>
    </citation>
    <scope>NUCLEOTIDE SEQUENCE</scope>
    <source>
        <strain evidence="7">SkMP5</strain>
    </source>
</reference>
<evidence type="ECO:0000256" key="1">
    <source>
        <dbReference type="ARBA" id="ARBA00022741"/>
    </source>
</evidence>
<evidence type="ECO:0000256" key="4">
    <source>
        <dbReference type="ARBA" id="ARBA00023125"/>
    </source>
</evidence>
<dbReference type="InterPro" id="IPR009057">
    <property type="entry name" value="Homeodomain-like_sf"/>
</dbReference>
<dbReference type="InterPro" id="IPR002078">
    <property type="entry name" value="Sigma_54_int"/>
</dbReference>
<name>A0A0K8QJS6_9GAMM</name>
<dbReference type="PANTHER" id="PTHR32071">
    <property type="entry name" value="TRANSCRIPTIONAL REGULATORY PROTEIN"/>
    <property type="match status" value="1"/>
</dbReference>
<accession>A0A0K8QJS6</accession>
<proteinExistence type="predicted"/>
<dbReference type="InterPro" id="IPR027417">
    <property type="entry name" value="P-loop_NTPase"/>
</dbReference>
<dbReference type="Gene3D" id="1.10.10.60">
    <property type="entry name" value="Homeodomain-like"/>
    <property type="match status" value="1"/>
</dbReference>
<organism evidence="8">
    <name type="scientific">Mizugakiibacter sediminis</name>
    <dbReference type="NCBI Taxonomy" id="1475481"/>
    <lineage>
        <taxon>Bacteria</taxon>
        <taxon>Pseudomonadati</taxon>
        <taxon>Pseudomonadota</taxon>
        <taxon>Gammaproteobacteria</taxon>
        <taxon>Lysobacterales</taxon>
        <taxon>Rhodanobacteraceae</taxon>
        <taxon>Mizugakiibacter</taxon>
    </lineage>
</organism>
<keyword evidence="2" id="KW-0067">ATP-binding</keyword>
<keyword evidence="9" id="KW-1185">Reference proteome</keyword>
<dbReference type="PROSITE" id="PS00676">
    <property type="entry name" value="SIGMA54_INTERACT_2"/>
    <property type="match status" value="1"/>
</dbReference>
<dbReference type="InterPro" id="IPR002197">
    <property type="entry name" value="HTH_Fis"/>
</dbReference>
<feature type="domain" description="Sigma-54 factor interaction" evidence="6">
    <location>
        <begin position="144"/>
        <end position="373"/>
    </location>
</feature>
<dbReference type="Pfam" id="PF00158">
    <property type="entry name" value="Sigma54_activat"/>
    <property type="match status" value="1"/>
</dbReference>
<dbReference type="HOGENOM" id="CLU_000445_0_6_6"/>
<evidence type="ECO:0000256" key="2">
    <source>
        <dbReference type="ARBA" id="ARBA00022840"/>
    </source>
</evidence>
<keyword evidence="4" id="KW-0238">DNA-binding</keyword>
<dbReference type="InterPro" id="IPR025944">
    <property type="entry name" value="Sigma_54_int_dom_CS"/>
</dbReference>
<evidence type="ECO:0000313" key="7">
    <source>
        <dbReference type="EMBL" id="GAN44914.1"/>
    </source>
</evidence>
<keyword evidence="3" id="KW-0805">Transcription regulation</keyword>
<dbReference type="PROSITE" id="PS50045">
    <property type="entry name" value="SIGMA54_INTERACT_4"/>
    <property type="match status" value="1"/>
</dbReference>
<dbReference type="SUPFAM" id="SSF46689">
    <property type="entry name" value="Homeodomain-like"/>
    <property type="match status" value="1"/>
</dbReference>
<dbReference type="PANTHER" id="PTHR32071:SF120">
    <property type="entry name" value="TRANSCRIPTIONAL REGULATOR-RELATED"/>
    <property type="match status" value="1"/>
</dbReference>
<evidence type="ECO:0000256" key="3">
    <source>
        <dbReference type="ARBA" id="ARBA00023015"/>
    </source>
</evidence>
<dbReference type="Pfam" id="PF25601">
    <property type="entry name" value="AAA_lid_14"/>
    <property type="match status" value="1"/>
</dbReference>
<evidence type="ECO:0000256" key="5">
    <source>
        <dbReference type="ARBA" id="ARBA00023163"/>
    </source>
</evidence>
<dbReference type="Pfam" id="PF20161">
    <property type="entry name" value="VpsR"/>
    <property type="match status" value="1"/>
</dbReference>
<sequence length="456" mass="49976">MGVQGLEASTRSLAWFGTPDPQMHRALAQAGWRVVAIDPCGDDAAAMIRGIDAWVALVEFDAETPLRLVEQLASQHPEVQWLALVQPDELAKPAVRDLIRFAFFDYFTPPLDVGQLGLALGHAWGKARLGRVDGAPKAVDLDGMVGASRAMHALALRIRKFVPVDVAVLVTGETGTGKELAARTLHRLSARASGPFVAINCGALPEKLVQSELFGHERGAFTDAATRKIGRIEAAHGGTVFLDEIGDLPLEAQANLLRFLQDGTIERVGGHQPIRVDARVVAATHVDLERAVAEGSFREDLYYRLNVLRLHMPSLRERNGDVELLAHHFLDAFRREHGTRVRGFTQAAKDAMAAYPWPGNVRELMNRVRRAAVMADGPLITPAHLELAEPDGMLPAFSLESARDSAERDMILDCLRESRFNVSECARRLKVSRVTVYRLCKKHGLARSRTSSADGP</sequence>